<dbReference type="STRING" id="100787.A0A0G4MBT9"/>
<evidence type="ECO:0000256" key="3">
    <source>
        <dbReference type="ARBA" id="ARBA00022617"/>
    </source>
</evidence>
<evidence type="ECO:0000256" key="6">
    <source>
        <dbReference type="ARBA" id="ARBA00023033"/>
    </source>
</evidence>
<dbReference type="Pfam" id="PF00067">
    <property type="entry name" value="p450"/>
    <property type="match status" value="1"/>
</dbReference>
<keyword evidence="3 7" id="KW-0349">Heme</keyword>
<dbReference type="CDD" id="cd11040">
    <property type="entry name" value="CYP7_CYP8-like"/>
    <property type="match status" value="1"/>
</dbReference>
<dbReference type="InterPro" id="IPR001128">
    <property type="entry name" value="Cyt_P450"/>
</dbReference>
<feature type="compositionally biased region" description="Pro residues" evidence="8">
    <location>
        <begin position="1"/>
        <end position="10"/>
    </location>
</feature>
<keyword evidence="5 7" id="KW-0408">Iron</keyword>
<dbReference type="AlphaFoldDB" id="A0A0G4MBT9"/>
<dbReference type="GO" id="GO:0008395">
    <property type="term" value="F:steroid hydroxylase activity"/>
    <property type="evidence" value="ECO:0007669"/>
    <property type="project" value="TreeGrafter"/>
</dbReference>
<protein>
    <recommendedName>
        <fullName evidence="11">Cytochrome P450</fullName>
    </recommendedName>
</protein>
<gene>
    <name evidence="9" type="ORF">BN1708_005560</name>
</gene>
<evidence type="ECO:0000256" key="7">
    <source>
        <dbReference type="PIRSR" id="PIRSR602403-1"/>
    </source>
</evidence>
<dbReference type="InterPro" id="IPR050529">
    <property type="entry name" value="CYP450_sterol_14alpha_dmase"/>
</dbReference>
<dbReference type="GO" id="GO:0005506">
    <property type="term" value="F:iron ion binding"/>
    <property type="evidence" value="ECO:0007669"/>
    <property type="project" value="InterPro"/>
</dbReference>
<comment type="cofactor">
    <cofactor evidence="1 7">
        <name>heme</name>
        <dbReference type="ChEBI" id="CHEBI:30413"/>
    </cofactor>
</comment>
<evidence type="ECO:0008006" key="11">
    <source>
        <dbReference type="Google" id="ProtNLM"/>
    </source>
</evidence>
<comment type="similarity">
    <text evidence="2">Belongs to the cytochrome P450 family.</text>
</comment>
<sequence length="639" mass="71080">MASRYPPPPVYKKTSKKPSQQISTASLPVGAAAISGFGFTLPVTVSSASKPQQVEPAAREQPRPSFESADTIDRHKEELQPQAAKKSMASDSMRIFATLAVDILTQRWTILAAIVVLALALRPSRGGPPRIPERVPFVSNAIAFMTDPAGFLDRVSLFLNRTSTSVATFFVGPMPITLVRGPAAVQPLFRNADVLSPDKFLLQIFEHVMGMTKNDIAIYRRDGSARGSTPRKGWEDFPAVQRVWHRQTQVVHSLLGQTTPTIGLMRWYGKFFDQGIEEAIPTIGRWESVRLIDFIKREMALAATRAVTGTEIVETNPDLVEKFWAFDSVALSLMYGTPAWWDPRPARIRDETNGLLKHHLRRALAKTELDGSKIVRPDGSCEDPDWEPVMGSRYHRAITAFGQSAGLSEQGLAANTLLVLFGLNSNSIPITIWAIFELVKDPELFAAARKEADSVIVKDNDGKKYIDILKLAKLPLLQAIYLECMRLHVLISITREVVQKTTICGYELPRGRMVQAPTSLAGLDEGVWARDGHPATEFWPGRHIRTNDQGHEEFVFTAKSSEFFPYGGGVSMCAGRHFAKQEIMFTIALLVSRFDVEFTEWTHLDGSPSDREALGDPSYVGAASVPPDRDMKVLWRRIW</sequence>
<evidence type="ECO:0000256" key="2">
    <source>
        <dbReference type="ARBA" id="ARBA00010617"/>
    </source>
</evidence>
<reference evidence="9 10" key="1">
    <citation type="submission" date="2015-05" db="EMBL/GenBank/DDBJ databases">
        <authorList>
            <person name="Wang D.B."/>
            <person name="Wang M."/>
        </authorList>
    </citation>
    <scope>NUCLEOTIDE SEQUENCE [LARGE SCALE GENOMIC DNA]</scope>
    <source>
        <strain evidence="9">VL1</strain>
    </source>
</reference>
<dbReference type="InterPro" id="IPR002403">
    <property type="entry name" value="Cyt_P450_E_grp-IV"/>
</dbReference>
<organism evidence="9 10">
    <name type="scientific">Verticillium longisporum</name>
    <name type="common">Verticillium dahliae var. longisporum</name>
    <dbReference type="NCBI Taxonomy" id="100787"/>
    <lineage>
        <taxon>Eukaryota</taxon>
        <taxon>Fungi</taxon>
        <taxon>Dikarya</taxon>
        <taxon>Ascomycota</taxon>
        <taxon>Pezizomycotina</taxon>
        <taxon>Sordariomycetes</taxon>
        <taxon>Hypocreomycetidae</taxon>
        <taxon>Glomerellales</taxon>
        <taxon>Plectosphaerellaceae</taxon>
        <taxon>Verticillium</taxon>
    </lineage>
</organism>
<evidence type="ECO:0000313" key="10">
    <source>
        <dbReference type="Proteomes" id="UP000044602"/>
    </source>
</evidence>
<dbReference type="EMBL" id="CVQH01021862">
    <property type="protein sequence ID" value="CRK31759.1"/>
    <property type="molecule type" value="Genomic_DNA"/>
</dbReference>
<evidence type="ECO:0000256" key="4">
    <source>
        <dbReference type="ARBA" id="ARBA00022723"/>
    </source>
</evidence>
<evidence type="ECO:0000313" key="9">
    <source>
        <dbReference type="EMBL" id="CRK31759.1"/>
    </source>
</evidence>
<dbReference type="GO" id="GO:0016705">
    <property type="term" value="F:oxidoreductase activity, acting on paired donors, with incorporation or reduction of molecular oxygen"/>
    <property type="evidence" value="ECO:0007669"/>
    <property type="project" value="InterPro"/>
</dbReference>
<feature type="region of interest" description="Disordered" evidence="8">
    <location>
        <begin position="1"/>
        <end position="23"/>
    </location>
</feature>
<dbReference type="Gene3D" id="1.10.630.10">
    <property type="entry name" value="Cytochrome P450"/>
    <property type="match status" value="1"/>
</dbReference>
<dbReference type="PANTHER" id="PTHR24304:SF2">
    <property type="entry name" value="24-HYDROXYCHOLESTEROL 7-ALPHA-HYDROXYLASE"/>
    <property type="match status" value="1"/>
</dbReference>
<keyword evidence="6" id="KW-0503">Monooxygenase</keyword>
<accession>A0A0G4MBT9</accession>
<keyword evidence="4 7" id="KW-0479">Metal-binding</keyword>
<dbReference type="PANTHER" id="PTHR24304">
    <property type="entry name" value="CYTOCHROME P450 FAMILY 7"/>
    <property type="match status" value="1"/>
</dbReference>
<name>A0A0G4MBT9_VERLO</name>
<feature type="binding site" description="axial binding residue" evidence="7">
    <location>
        <position position="573"/>
    </location>
    <ligand>
        <name>heme</name>
        <dbReference type="ChEBI" id="CHEBI:30413"/>
    </ligand>
    <ligandPart>
        <name>Fe</name>
        <dbReference type="ChEBI" id="CHEBI:18248"/>
    </ligandPart>
</feature>
<evidence type="ECO:0000256" key="5">
    <source>
        <dbReference type="ARBA" id="ARBA00023004"/>
    </source>
</evidence>
<keyword evidence="6" id="KW-0560">Oxidoreductase</keyword>
<dbReference type="SUPFAM" id="SSF48264">
    <property type="entry name" value="Cytochrome P450"/>
    <property type="match status" value="1"/>
</dbReference>
<dbReference type="GO" id="GO:0020037">
    <property type="term" value="F:heme binding"/>
    <property type="evidence" value="ECO:0007669"/>
    <property type="project" value="InterPro"/>
</dbReference>
<keyword evidence="10" id="KW-1185">Reference proteome</keyword>
<dbReference type="PRINTS" id="PR00465">
    <property type="entry name" value="EP450IV"/>
</dbReference>
<dbReference type="Proteomes" id="UP000044602">
    <property type="component" value="Unassembled WGS sequence"/>
</dbReference>
<evidence type="ECO:0000256" key="1">
    <source>
        <dbReference type="ARBA" id="ARBA00001971"/>
    </source>
</evidence>
<dbReference type="InterPro" id="IPR036396">
    <property type="entry name" value="Cyt_P450_sf"/>
</dbReference>
<evidence type="ECO:0000256" key="8">
    <source>
        <dbReference type="SAM" id="MobiDB-lite"/>
    </source>
</evidence>
<feature type="region of interest" description="Disordered" evidence="8">
    <location>
        <begin position="48"/>
        <end position="75"/>
    </location>
</feature>
<proteinExistence type="inferred from homology"/>